<organism evidence="2 3">
    <name type="scientific">Paractinoplanes deccanensis</name>
    <dbReference type="NCBI Taxonomy" id="113561"/>
    <lineage>
        <taxon>Bacteria</taxon>
        <taxon>Bacillati</taxon>
        <taxon>Actinomycetota</taxon>
        <taxon>Actinomycetes</taxon>
        <taxon>Micromonosporales</taxon>
        <taxon>Micromonosporaceae</taxon>
        <taxon>Paractinoplanes</taxon>
    </lineage>
</organism>
<proteinExistence type="predicted"/>
<evidence type="ECO:0000313" key="3">
    <source>
        <dbReference type="Proteomes" id="UP000609879"/>
    </source>
</evidence>
<reference evidence="2 3" key="1">
    <citation type="submission" date="2021-01" db="EMBL/GenBank/DDBJ databases">
        <title>Whole genome shotgun sequence of Actinoplanes deccanensis NBRC 13994.</title>
        <authorList>
            <person name="Komaki H."/>
            <person name="Tamura T."/>
        </authorList>
    </citation>
    <scope>NUCLEOTIDE SEQUENCE [LARGE SCALE GENOMIC DNA]</scope>
    <source>
        <strain evidence="2 3">NBRC 13994</strain>
    </source>
</reference>
<dbReference type="Proteomes" id="UP000609879">
    <property type="component" value="Unassembled WGS sequence"/>
</dbReference>
<evidence type="ECO:0000256" key="1">
    <source>
        <dbReference type="SAM" id="MobiDB-lite"/>
    </source>
</evidence>
<dbReference type="EMBL" id="BOMI01000146">
    <property type="protein sequence ID" value="GID78415.1"/>
    <property type="molecule type" value="Genomic_DNA"/>
</dbReference>
<accession>A0ABQ3YEQ9</accession>
<evidence type="ECO:0000313" key="2">
    <source>
        <dbReference type="EMBL" id="GID78415.1"/>
    </source>
</evidence>
<evidence type="ECO:0008006" key="4">
    <source>
        <dbReference type="Google" id="ProtNLM"/>
    </source>
</evidence>
<protein>
    <recommendedName>
        <fullName evidence="4">SHOCT domain-containing protein</fullName>
    </recommendedName>
</protein>
<gene>
    <name evidence="2" type="ORF">Ade02nite_70560</name>
</gene>
<name>A0ABQ3YEQ9_9ACTN</name>
<feature type="region of interest" description="Disordered" evidence="1">
    <location>
        <begin position="33"/>
        <end position="52"/>
    </location>
</feature>
<comment type="caution">
    <text evidence="2">The sequence shown here is derived from an EMBL/GenBank/DDBJ whole genome shotgun (WGS) entry which is preliminary data.</text>
</comment>
<sequence length="99" mass="10470">MLIMLVILVLLVAICVLPAVWAWHDDLAALRRKAAAGSGEQPEGAPPAPPETLEGVLTAQLATGEITRGQYQRAMEKVAAREDERHPLAVPPEQGAAGV</sequence>
<keyword evidence="3" id="KW-1185">Reference proteome</keyword>